<protein>
    <submittedName>
        <fullName evidence="1">Uncharacterized protein</fullName>
    </submittedName>
</protein>
<gene>
    <name evidence="1" type="ORF">D3871_11555</name>
</gene>
<evidence type="ECO:0000313" key="1">
    <source>
        <dbReference type="EMBL" id="RJF99080.1"/>
    </source>
</evidence>
<dbReference type="AlphaFoldDB" id="A0A3A3FU63"/>
<name>A0A3A3FU63_9BURK</name>
<sequence>MAHTLVRVYDHMADAEHAREQLLKTGFPESHVQLSATGDEAGALQGNFVVDRKEEMRPDRRSFLDTLHNTNRAAGDNISHHADTSAPQRVVYRSNFVLTVDAESAEQESQANSILDQSGAIDVDAVVYRRNRES</sequence>
<keyword evidence="2" id="KW-1185">Reference proteome</keyword>
<comment type="caution">
    <text evidence="1">The sequence shown here is derived from an EMBL/GenBank/DDBJ whole genome shotgun (WGS) entry which is preliminary data.</text>
</comment>
<dbReference type="Proteomes" id="UP000265955">
    <property type="component" value="Unassembled WGS sequence"/>
</dbReference>
<dbReference type="OrthoDB" id="8926607at2"/>
<organism evidence="1 2">
    <name type="scientific">Noviherbaspirillum saxi</name>
    <dbReference type="NCBI Taxonomy" id="2320863"/>
    <lineage>
        <taxon>Bacteria</taxon>
        <taxon>Pseudomonadati</taxon>
        <taxon>Pseudomonadota</taxon>
        <taxon>Betaproteobacteria</taxon>
        <taxon>Burkholderiales</taxon>
        <taxon>Oxalobacteraceae</taxon>
        <taxon>Noviherbaspirillum</taxon>
    </lineage>
</organism>
<proteinExistence type="predicted"/>
<accession>A0A3A3FU63</accession>
<evidence type="ECO:0000313" key="2">
    <source>
        <dbReference type="Proteomes" id="UP000265955"/>
    </source>
</evidence>
<dbReference type="EMBL" id="QYUO01000001">
    <property type="protein sequence ID" value="RJF99080.1"/>
    <property type="molecule type" value="Genomic_DNA"/>
</dbReference>
<dbReference type="RefSeq" id="WP_119769025.1">
    <property type="nucleotide sequence ID" value="NZ_QYUO01000001.1"/>
</dbReference>
<reference evidence="2" key="1">
    <citation type="submission" date="2018-09" db="EMBL/GenBank/DDBJ databases">
        <authorList>
            <person name="Zhu H."/>
        </authorList>
    </citation>
    <scope>NUCLEOTIDE SEQUENCE [LARGE SCALE GENOMIC DNA]</scope>
    <source>
        <strain evidence="2">K1R23-30</strain>
    </source>
</reference>